<evidence type="ECO:0000313" key="2">
    <source>
        <dbReference type="EMBL" id="PON78614.1"/>
    </source>
</evidence>
<dbReference type="EMBL" id="JXTB01000008">
    <property type="protein sequence ID" value="PON78614.1"/>
    <property type="molecule type" value="Genomic_DNA"/>
</dbReference>
<accession>A0A2P5DZ91</accession>
<protein>
    <recommendedName>
        <fullName evidence="4">Transmembrane protein</fullName>
    </recommendedName>
</protein>
<keyword evidence="1" id="KW-0812">Transmembrane</keyword>
<reference evidence="3" key="1">
    <citation type="submission" date="2016-06" db="EMBL/GenBank/DDBJ databases">
        <title>Parallel loss of symbiosis genes in relatives of nitrogen-fixing non-legume Parasponia.</title>
        <authorList>
            <person name="Van Velzen R."/>
            <person name="Holmer R."/>
            <person name="Bu F."/>
            <person name="Rutten L."/>
            <person name="Van Zeijl A."/>
            <person name="Liu W."/>
            <person name="Santuari L."/>
            <person name="Cao Q."/>
            <person name="Sharma T."/>
            <person name="Shen D."/>
            <person name="Roswanjaya Y."/>
            <person name="Wardhani T."/>
            <person name="Kalhor M.S."/>
            <person name="Jansen J."/>
            <person name="Van den Hoogen J."/>
            <person name="Gungor B."/>
            <person name="Hartog M."/>
            <person name="Hontelez J."/>
            <person name="Verver J."/>
            <person name="Yang W.-C."/>
            <person name="Schijlen E."/>
            <person name="Repin R."/>
            <person name="Schilthuizen M."/>
            <person name="Schranz E."/>
            <person name="Heidstra R."/>
            <person name="Miyata K."/>
            <person name="Fedorova E."/>
            <person name="Kohlen W."/>
            <person name="Bisseling T."/>
            <person name="Smit S."/>
            <person name="Geurts R."/>
        </authorList>
    </citation>
    <scope>NUCLEOTIDE SEQUENCE [LARGE SCALE GENOMIC DNA]</scope>
    <source>
        <strain evidence="3">cv. WU1-14</strain>
    </source>
</reference>
<feature type="transmembrane region" description="Helical" evidence="1">
    <location>
        <begin position="41"/>
        <end position="66"/>
    </location>
</feature>
<dbReference type="Proteomes" id="UP000237105">
    <property type="component" value="Unassembled WGS sequence"/>
</dbReference>
<keyword evidence="1" id="KW-1133">Transmembrane helix</keyword>
<organism evidence="2 3">
    <name type="scientific">Parasponia andersonii</name>
    <name type="common">Sponia andersonii</name>
    <dbReference type="NCBI Taxonomy" id="3476"/>
    <lineage>
        <taxon>Eukaryota</taxon>
        <taxon>Viridiplantae</taxon>
        <taxon>Streptophyta</taxon>
        <taxon>Embryophyta</taxon>
        <taxon>Tracheophyta</taxon>
        <taxon>Spermatophyta</taxon>
        <taxon>Magnoliopsida</taxon>
        <taxon>eudicotyledons</taxon>
        <taxon>Gunneridae</taxon>
        <taxon>Pentapetalae</taxon>
        <taxon>rosids</taxon>
        <taxon>fabids</taxon>
        <taxon>Rosales</taxon>
        <taxon>Cannabaceae</taxon>
        <taxon>Parasponia</taxon>
    </lineage>
</organism>
<evidence type="ECO:0008006" key="4">
    <source>
        <dbReference type="Google" id="ProtNLM"/>
    </source>
</evidence>
<keyword evidence="3" id="KW-1185">Reference proteome</keyword>
<gene>
    <name evidence="2" type="ORF">PanWU01x14_018720</name>
</gene>
<proteinExistence type="predicted"/>
<sequence length="89" mass="9694">MAATSSSAVTASSFPLSTLPPLILPFFPVPAESSNFKGTTFELVCSAFLCLFIFLSLMFGFFFFLLNQGNKKLVGGFLSLLIWPEETIS</sequence>
<evidence type="ECO:0000256" key="1">
    <source>
        <dbReference type="SAM" id="Phobius"/>
    </source>
</evidence>
<dbReference type="AlphaFoldDB" id="A0A2P5DZ91"/>
<name>A0A2P5DZ91_PARAD</name>
<keyword evidence="1" id="KW-0472">Membrane</keyword>
<comment type="caution">
    <text evidence="2">The sequence shown here is derived from an EMBL/GenBank/DDBJ whole genome shotgun (WGS) entry which is preliminary data.</text>
</comment>
<evidence type="ECO:0000313" key="3">
    <source>
        <dbReference type="Proteomes" id="UP000237105"/>
    </source>
</evidence>